<evidence type="ECO:0000313" key="1">
    <source>
        <dbReference type="EMBL" id="CAF2934692.1"/>
    </source>
</evidence>
<dbReference type="EMBL" id="HG994584">
    <property type="protein sequence ID" value="CAF2934692.1"/>
    <property type="molecule type" value="Genomic_DNA"/>
</dbReference>
<evidence type="ECO:0000313" key="2">
    <source>
        <dbReference type="Proteomes" id="UP000675881"/>
    </source>
</evidence>
<dbReference type="AlphaFoldDB" id="A0A7R8CXQ1"/>
<sequence>MDWFTALSDITKAQDEISRLTDEVNSLDQLPILEDVSTLKTLEDNLKNYLDPWILRDLQSFTTTLNQDKKSSSSLPLPQKYQETFVQDFKKLIELHENIRRNSNNKFWLINQDWAKIAEEFKTLEVRFLRMEAQIDKKSYLLEKK</sequence>
<accession>A0A7R8CXQ1</accession>
<name>A0A7R8CXQ1_LEPSM</name>
<protein>
    <submittedName>
        <fullName evidence="1">(salmon louse) hypothetical protein</fullName>
    </submittedName>
</protein>
<organism evidence="1 2">
    <name type="scientific">Lepeophtheirus salmonis</name>
    <name type="common">Salmon louse</name>
    <name type="synonym">Caligus salmonis</name>
    <dbReference type="NCBI Taxonomy" id="72036"/>
    <lineage>
        <taxon>Eukaryota</taxon>
        <taxon>Metazoa</taxon>
        <taxon>Ecdysozoa</taxon>
        <taxon>Arthropoda</taxon>
        <taxon>Crustacea</taxon>
        <taxon>Multicrustacea</taxon>
        <taxon>Hexanauplia</taxon>
        <taxon>Copepoda</taxon>
        <taxon>Siphonostomatoida</taxon>
        <taxon>Caligidae</taxon>
        <taxon>Lepeophtheirus</taxon>
    </lineage>
</organism>
<proteinExistence type="predicted"/>
<keyword evidence="2" id="KW-1185">Reference proteome</keyword>
<dbReference type="Proteomes" id="UP000675881">
    <property type="component" value="Chromosome 5"/>
</dbReference>
<dbReference type="OrthoDB" id="6417021at2759"/>
<reference evidence="1" key="1">
    <citation type="submission" date="2021-02" db="EMBL/GenBank/DDBJ databases">
        <authorList>
            <person name="Bekaert M."/>
        </authorList>
    </citation>
    <scope>NUCLEOTIDE SEQUENCE</scope>
    <source>
        <strain evidence="1">IoA-00</strain>
    </source>
</reference>
<gene>
    <name evidence="1" type="ORF">LSAA_9623</name>
</gene>